<keyword evidence="3" id="KW-1185">Reference proteome</keyword>
<dbReference type="InterPro" id="IPR000719">
    <property type="entry name" value="Prot_kinase_dom"/>
</dbReference>
<evidence type="ECO:0000259" key="1">
    <source>
        <dbReference type="PROSITE" id="PS50011"/>
    </source>
</evidence>
<proteinExistence type="predicted"/>
<evidence type="ECO:0000313" key="3">
    <source>
        <dbReference type="Proteomes" id="UP000789759"/>
    </source>
</evidence>
<dbReference type="InterPro" id="IPR001245">
    <property type="entry name" value="Ser-Thr/Tyr_kinase_cat_dom"/>
</dbReference>
<accession>A0A9N9I9G3</accession>
<dbReference type="GO" id="GO:0004674">
    <property type="term" value="F:protein serine/threonine kinase activity"/>
    <property type="evidence" value="ECO:0007669"/>
    <property type="project" value="TreeGrafter"/>
</dbReference>
<dbReference type="PANTHER" id="PTHR44329:SF260">
    <property type="entry name" value="PROTEIN KINASE DOMAIN-CONTAINING PROTEIN"/>
    <property type="match status" value="1"/>
</dbReference>
<dbReference type="Proteomes" id="UP000789759">
    <property type="component" value="Unassembled WGS sequence"/>
</dbReference>
<sequence length="316" mass="36374">MSSTTNNNTRYRYGCTGPGCNILNSFIENLFRKIAPNKAKVKPVRNEPLENGSLPSQWNCSVDIYNLERKVDSLSEFKDEDFTSELFNEVIIFTPAQKVSGRSTTLRTHGMTRDPKSKAYMMVMTLADYGDLSTYLKKEFSKVTYIHKLEILYDIATGICQIHESGLVHRDLHSRNVLFQGIKNRSMGRGENHRFVIGKRPEIVPNTPKLYADLMQRCWCDNKEKRPSAFELYMTIGTWLNQCLFVPDSEITKRFKKGDEHSLKIPQSQSLHPENVLYSTYHKTLPLNPVNPTVDPYNSISDYDDDYLFMTITDAI</sequence>
<dbReference type="OrthoDB" id="2414060at2759"/>
<gene>
    <name evidence="2" type="ORF">CPELLU_LOCUS13160</name>
</gene>
<evidence type="ECO:0000313" key="2">
    <source>
        <dbReference type="EMBL" id="CAG8725643.1"/>
    </source>
</evidence>
<dbReference type="GO" id="GO:0005524">
    <property type="term" value="F:ATP binding"/>
    <property type="evidence" value="ECO:0007669"/>
    <property type="project" value="InterPro"/>
</dbReference>
<dbReference type="InterPro" id="IPR051681">
    <property type="entry name" value="Ser/Thr_Kinases-Pseudokinases"/>
</dbReference>
<dbReference type="Pfam" id="PF07714">
    <property type="entry name" value="PK_Tyr_Ser-Thr"/>
    <property type="match status" value="1"/>
</dbReference>
<organism evidence="2 3">
    <name type="scientific">Cetraspora pellucida</name>
    <dbReference type="NCBI Taxonomy" id="1433469"/>
    <lineage>
        <taxon>Eukaryota</taxon>
        <taxon>Fungi</taxon>
        <taxon>Fungi incertae sedis</taxon>
        <taxon>Mucoromycota</taxon>
        <taxon>Glomeromycotina</taxon>
        <taxon>Glomeromycetes</taxon>
        <taxon>Diversisporales</taxon>
        <taxon>Gigasporaceae</taxon>
        <taxon>Cetraspora</taxon>
    </lineage>
</organism>
<comment type="caution">
    <text evidence="2">The sequence shown here is derived from an EMBL/GenBank/DDBJ whole genome shotgun (WGS) entry which is preliminary data.</text>
</comment>
<dbReference type="EMBL" id="CAJVQA010013626">
    <property type="protein sequence ID" value="CAG8725643.1"/>
    <property type="molecule type" value="Genomic_DNA"/>
</dbReference>
<protein>
    <submittedName>
        <fullName evidence="2">4122_t:CDS:1</fullName>
    </submittedName>
</protein>
<name>A0A9N9I9G3_9GLOM</name>
<dbReference type="Gene3D" id="1.10.510.10">
    <property type="entry name" value="Transferase(Phosphotransferase) domain 1"/>
    <property type="match status" value="2"/>
</dbReference>
<dbReference type="SUPFAM" id="SSF56112">
    <property type="entry name" value="Protein kinase-like (PK-like)"/>
    <property type="match status" value="1"/>
</dbReference>
<reference evidence="2" key="1">
    <citation type="submission" date="2021-06" db="EMBL/GenBank/DDBJ databases">
        <authorList>
            <person name="Kallberg Y."/>
            <person name="Tangrot J."/>
            <person name="Rosling A."/>
        </authorList>
    </citation>
    <scope>NUCLEOTIDE SEQUENCE</scope>
    <source>
        <strain evidence="2">FL966</strain>
    </source>
</reference>
<dbReference type="PANTHER" id="PTHR44329">
    <property type="entry name" value="SERINE/THREONINE-PROTEIN KINASE TNNI3K-RELATED"/>
    <property type="match status" value="1"/>
</dbReference>
<feature type="domain" description="Protein kinase" evidence="1">
    <location>
        <begin position="1"/>
        <end position="316"/>
    </location>
</feature>
<dbReference type="InterPro" id="IPR011009">
    <property type="entry name" value="Kinase-like_dom_sf"/>
</dbReference>
<dbReference type="AlphaFoldDB" id="A0A9N9I9G3"/>
<dbReference type="PROSITE" id="PS50011">
    <property type="entry name" value="PROTEIN_KINASE_DOM"/>
    <property type="match status" value="1"/>
</dbReference>